<dbReference type="OrthoDB" id="9804310at2"/>
<reference evidence="3 4" key="1">
    <citation type="submission" date="2013-05" db="EMBL/GenBank/DDBJ databases">
        <title>Draft genome sequence of Rubidibacter lacunae KORDI 51-2.</title>
        <authorList>
            <person name="Choi D.H."/>
            <person name="Noh J.H."/>
            <person name="Kwon K.-K."/>
            <person name="Lee J.-H."/>
            <person name="Ryu J.-Y."/>
        </authorList>
    </citation>
    <scope>NUCLEOTIDE SEQUENCE [LARGE SCALE GENOMIC DNA]</scope>
    <source>
        <strain evidence="3 4">KORDI 51-2</strain>
    </source>
</reference>
<dbReference type="SUPFAM" id="SSF56235">
    <property type="entry name" value="N-terminal nucleophile aminohydrolases (Ntn hydrolases)"/>
    <property type="match status" value="1"/>
</dbReference>
<dbReference type="AlphaFoldDB" id="U5DRH1"/>
<keyword evidence="3" id="KW-0808">Transferase</keyword>
<dbReference type="Pfam" id="PF13230">
    <property type="entry name" value="GATase_4"/>
    <property type="match status" value="1"/>
</dbReference>
<dbReference type="PANTHER" id="PTHR43187:SF1">
    <property type="entry name" value="GLUTAMINE AMIDOTRANSFERASE DUG3-RELATED"/>
    <property type="match status" value="1"/>
</dbReference>
<dbReference type="InterPro" id="IPR017932">
    <property type="entry name" value="GATase_2_dom"/>
</dbReference>
<evidence type="ECO:0000313" key="3">
    <source>
        <dbReference type="EMBL" id="ERN43209.1"/>
    </source>
</evidence>
<dbReference type="Proteomes" id="UP000016960">
    <property type="component" value="Unassembled WGS sequence"/>
</dbReference>
<dbReference type="PATRIC" id="fig|582515.4.peg.126"/>
<dbReference type="NCBIfam" id="TIGR03442">
    <property type="entry name" value="ergothioneine biosynthesis protein EgtC"/>
    <property type="match status" value="1"/>
</dbReference>
<dbReference type="Gene3D" id="3.60.20.10">
    <property type="entry name" value="Glutamine Phosphoribosylpyrophosphate, subunit 1, domain 1"/>
    <property type="match status" value="1"/>
</dbReference>
<dbReference type="InterPro" id="IPR029055">
    <property type="entry name" value="Ntn_hydrolases_N"/>
</dbReference>
<accession>U5DRH1</accession>
<evidence type="ECO:0000313" key="4">
    <source>
        <dbReference type="Proteomes" id="UP000016960"/>
    </source>
</evidence>
<dbReference type="PANTHER" id="PTHR43187">
    <property type="entry name" value="GLUTAMINE AMIDOTRANSFERASE DUG3-RELATED"/>
    <property type="match status" value="1"/>
</dbReference>
<dbReference type="PROSITE" id="PS51278">
    <property type="entry name" value="GATASE_TYPE_2"/>
    <property type="match status" value="1"/>
</dbReference>
<dbReference type="InParanoid" id="U5DRH1"/>
<proteinExistence type="predicted"/>
<dbReference type="GO" id="GO:0052699">
    <property type="term" value="P:ergothioneine biosynthetic process"/>
    <property type="evidence" value="ECO:0007669"/>
    <property type="project" value="InterPro"/>
</dbReference>
<organism evidence="3 4">
    <name type="scientific">Rubidibacter lacunae KORDI 51-2</name>
    <dbReference type="NCBI Taxonomy" id="582515"/>
    <lineage>
        <taxon>Bacteria</taxon>
        <taxon>Bacillati</taxon>
        <taxon>Cyanobacteriota</taxon>
        <taxon>Cyanophyceae</taxon>
        <taxon>Oscillatoriophycideae</taxon>
        <taxon>Chroococcales</taxon>
        <taxon>Aphanothecaceae</taxon>
        <taxon>Rubidibacter</taxon>
    </lineage>
</organism>
<feature type="domain" description="Glutamine amidotransferase type-2" evidence="2">
    <location>
        <begin position="2"/>
        <end position="271"/>
    </location>
</feature>
<comment type="caution">
    <text evidence="3">The sequence shown here is derived from an EMBL/GenBank/DDBJ whole genome shotgun (WGS) entry which is preliminary data.</text>
</comment>
<keyword evidence="4" id="KW-1185">Reference proteome</keyword>
<name>U5DRH1_9CHRO</name>
<keyword evidence="1 3" id="KW-0315">Glutamine amidotransferase</keyword>
<dbReference type="EMBL" id="ASSJ01000001">
    <property type="protein sequence ID" value="ERN43209.1"/>
    <property type="molecule type" value="Genomic_DNA"/>
</dbReference>
<dbReference type="STRING" id="582515.KR51_00001060"/>
<sequence>MCRLVGYLGPSLKVDRLVCEPPHSLVAQAYQPREMELAILNADGFGIGWFGRDRSAAPFSYRSVMPIWTDPNLTQLARYIESECFVGYVRSATPGLAVDISNCQPFTTNGLLLPSPLLFLHNGYIENFRQTLYRDIRMSLSGDLYRFVHGTTDSEHIFALILHELEADPTRSIAAALERALATLTALAREKHVGFCANILLSDGTQLVASRYACGTTVPSLYWLNNAPELPDAIAIASEPLFEGPWQRCPEHSIIQAGGPDGRAVRIHSIV</sequence>
<dbReference type="GO" id="GO:0016740">
    <property type="term" value="F:transferase activity"/>
    <property type="evidence" value="ECO:0007669"/>
    <property type="project" value="UniProtKB-KW"/>
</dbReference>
<dbReference type="InterPro" id="IPR026869">
    <property type="entry name" value="EgtC-like"/>
</dbReference>
<dbReference type="CDD" id="cd01908">
    <property type="entry name" value="YafJ"/>
    <property type="match status" value="1"/>
</dbReference>
<evidence type="ECO:0000259" key="2">
    <source>
        <dbReference type="PROSITE" id="PS51278"/>
    </source>
</evidence>
<dbReference type="eggNOG" id="COG0121">
    <property type="taxonomic scope" value="Bacteria"/>
</dbReference>
<dbReference type="InterPro" id="IPR017808">
    <property type="entry name" value="EgtC"/>
</dbReference>
<protein>
    <submittedName>
        <fullName evidence="3">Putative glutamine amidotransferase</fullName>
    </submittedName>
</protein>
<evidence type="ECO:0000256" key="1">
    <source>
        <dbReference type="ARBA" id="ARBA00022962"/>
    </source>
</evidence>
<dbReference type="InterPro" id="IPR052373">
    <property type="entry name" value="Gamma-glu_amide_hydrolase"/>
</dbReference>
<gene>
    <name evidence="3" type="ORF">KR51_00001060</name>
</gene>